<gene>
    <name evidence="2" type="ORF">A2733_00965</name>
</gene>
<dbReference type="InterPro" id="IPR036388">
    <property type="entry name" value="WH-like_DNA-bd_sf"/>
</dbReference>
<evidence type="ECO:0000313" key="3">
    <source>
        <dbReference type="Proteomes" id="UP000178985"/>
    </source>
</evidence>
<dbReference type="CDD" id="cd00090">
    <property type="entry name" value="HTH_ARSR"/>
    <property type="match status" value="1"/>
</dbReference>
<dbReference type="InterPro" id="IPR051797">
    <property type="entry name" value="TrmB-like"/>
</dbReference>
<protein>
    <recommendedName>
        <fullName evidence="1">Transcription regulator TrmB N-terminal domain-containing protein</fullName>
    </recommendedName>
</protein>
<organism evidence="2 3">
    <name type="scientific">Candidatus Nomurabacteria bacterium RIFCSPHIGHO2_01_FULL_40_20</name>
    <dbReference type="NCBI Taxonomy" id="1801738"/>
    <lineage>
        <taxon>Bacteria</taxon>
        <taxon>Candidatus Nomuraibacteriota</taxon>
    </lineage>
</organism>
<dbReference type="AlphaFoldDB" id="A0A1F6V465"/>
<evidence type="ECO:0000313" key="2">
    <source>
        <dbReference type="EMBL" id="OGI64319.1"/>
    </source>
</evidence>
<proteinExistence type="predicted"/>
<name>A0A1F6V465_9BACT</name>
<dbReference type="SUPFAM" id="SSF46785">
    <property type="entry name" value="Winged helix' DNA-binding domain"/>
    <property type="match status" value="1"/>
</dbReference>
<dbReference type="InterPro" id="IPR002831">
    <property type="entry name" value="Tscrpt_reg_TrmB_N"/>
</dbReference>
<dbReference type="Pfam" id="PF01978">
    <property type="entry name" value="TrmB"/>
    <property type="match status" value="1"/>
</dbReference>
<reference evidence="2 3" key="1">
    <citation type="journal article" date="2016" name="Nat. Commun.">
        <title>Thousands of microbial genomes shed light on interconnected biogeochemical processes in an aquifer system.</title>
        <authorList>
            <person name="Anantharaman K."/>
            <person name="Brown C.T."/>
            <person name="Hug L.A."/>
            <person name="Sharon I."/>
            <person name="Castelle C.J."/>
            <person name="Probst A.J."/>
            <person name="Thomas B.C."/>
            <person name="Singh A."/>
            <person name="Wilkins M.J."/>
            <person name="Karaoz U."/>
            <person name="Brodie E.L."/>
            <person name="Williams K.H."/>
            <person name="Hubbard S.S."/>
            <person name="Banfield J.F."/>
        </authorList>
    </citation>
    <scope>NUCLEOTIDE SEQUENCE [LARGE SCALE GENOMIC DNA]</scope>
</reference>
<comment type="caution">
    <text evidence="2">The sequence shown here is derived from an EMBL/GenBank/DDBJ whole genome shotgun (WGS) entry which is preliminary data.</text>
</comment>
<dbReference type="Proteomes" id="UP000178985">
    <property type="component" value="Unassembled WGS sequence"/>
</dbReference>
<feature type="domain" description="Transcription regulator TrmB N-terminal" evidence="1">
    <location>
        <begin position="12"/>
        <end position="77"/>
    </location>
</feature>
<accession>A0A1F6V465</accession>
<dbReference type="InterPro" id="IPR036390">
    <property type="entry name" value="WH_DNA-bd_sf"/>
</dbReference>
<dbReference type="EMBL" id="MFTO01000003">
    <property type="protein sequence ID" value="OGI64319.1"/>
    <property type="molecule type" value="Genomic_DNA"/>
</dbReference>
<dbReference type="InterPro" id="IPR011991">
    <property type="entry name" value="ArsR-like_HTH"/>
</dbReference>
<dbReference type="Gene3D" id="1.10.10.10">
    <property type="entry name" value="Winged helix-like DNA-binding domain superfamily/Winged helix DNA-binding domain"/>
    <property type="match status" value="1"/>
</dbReference>
<evidence type="ECO:0000259" key="1">
    <source>
        <dbReference type="Pfam" id="PF01978"/>
    </source>
</evidence>
<sequence length="249" mass="28340">MDNKLITQIKNNLGFSEKKAKVFLALLQLGETNVLAIAQKAKLKRTTVYNILPELINEGLVASASTKGRKRYFVTDPRIIVKLLESKIEETKSFLPLLTALHSVSLHQPKISLHEGENGTRQIYEDTISSLYPGDTIFGFSGDIKTNYILDKDLENYIKARVSKKVRNKVIVAVPEYAEFLRKNSLQELREVKVFTEVENLKAPSVDFKIYGNKIAIISYRENFLGIVIESRDISQMCKIIFEALWSKI</sequence>
<dbReference type="PANTHER" id="PTHR34293:SF1">
    <property type="entry name" value="HTH-TYPE TRANSCRIPTIONAL REGULATOR TRMBL2"/>
    <property type="match status" value="1"/>
</dbReference>
<dbReference type="PANTHER" id="PTHR34293">
    <property type="entry name" value="HTH-TYPE TRANSCRIPTIONAL REGULATOR TRMBL2"/>
    <property type="match status" value="1"/>
</dbReference>